<protein>
    <submittedName>
        <fullName evidence="1">Uncharacterized protein</fullName>
    </submittedName>
</protein>
<evidence type="ECO:0000313" key="1">
    <source>
        <dbReference type="EMBL" id="KAK1944564.1"/>
    </source>
</evidence>
<organism evidence="1 2">
    <name type="scientific">Phytophthora citrophthora</name>
    <dbReference type="NCBI Taxonomy" id="4793"/>
    <lineage>
        <taxon>Eukaryota</taxon>
        <taxon>Sar</taxon>
        <taxon>Stramenopiles</taxon>
        <taxon>Oomycota</taxon>
        <taxon>Peronosporomycetes</taxon>
        <taxon>Peronosporales</taxon>
        <taxon>Peronosporaceae</taxon>
        <taxon>Phytophthora</taxon>
    </lineage>
</organism>
<keyword evidence="2" id="KW-1185">Reference proteome</keyword>
<evidence type="ECO:0000313" key="2">
    <source>
        <dbReference type="Proteomes" id="UP001259832"/>
    </source>
</evidence>
<comment type="caution">
    <text evidence="1">The sequence shown here is derived from an EMBL/GenBank/DDBJ whole genome shotgun (WGS) entry which is preliminary data.</text>
</comment>
<dbReference type="AlphaFoldDB" id="A0AAD9GT02"/>
<gene>
    <name evidence="1" type="ORF">P3T76_004476</name>
</gene>
<reference evidence="1" key="1">
    <citation type="submission" date="2023-08" db="EMBL/GenBank/DDBJ databases">
        <title>Reference Genome Resource for the Citrus Pathogen Phytophthora citrophthora.</title>
        <authorList>
            <person name="Moller H."/>
            <person name="Coetzee B."/>
            <person name="Rose L.J."/>
            <person name="Van Niekerk J.M."/>
        </authorList>
    </citation>
    <scope>NUCLEOTIDE SEQUENCE</scope>
    <source>
        <strain evidence="1">STE-U-9442</strain>
    </source>
</reference>
<proteinExistence type="predicted"/>
<dbReference type="Proteomes" id="UP001259832">
    <property type="component" value="Unassembled WGS sequence"/>
</dbReference>
<accession>A0AAD9GT02</accession>
<sequence length="99" mass="10939">MSSVVMDDLRHEMDESVVVSDTTVKRKPNMKPCKIKTSFLIRTLPKECNPTPVPSGGLSTSAPGLLSPVMNKLRGQETELEILQLENPFDDITQEKLVG</sequence>
<dbReference type="EMBL" id="JASMQC010000006">
    <property type="protein sequence ID" value="KAK1944564.1"/>
    <property type="molecule type" value="Genomic_DNA"/>
</dbReference>
<name>A0AAD9GT02_9STRA</name>